<keyword evidence="11" id="KW-0472">Membrane</keyword>
<name>A0AAN6F550_9PEZI</name>
<dbReference type="PANTHER" id="PTHR23033:SF47">
    <property type="entry name" value="APPLE DOMAIN-CONTAINING PROTEIN-RELATED"/>
    <property type="match status" value="1"/>
</dbReference>
<accession>A0AAN6F550</accession>
<evidence type="ECO:0000256" key="2">
    <source>
        <dbReference type="ARBA" id="ARBA00004922"/>
    </source>
</evidence>
<evidence type="ECO:0000259" key="12">
    <source>
        <dbReference type="Pfam" id="PF02434"/>
    </source>
</evidence>
<keyword evidence="10" id="KW-1133">Transmembrane helix</keyword>
<sequence length="410" mass="47652">MVFSDIEQDIGGHHIYGSLEEVSDKYKYSHRDFNFYRRLLDLFAKGQDLSLLADTKQATGNGWDLDEWKFVPIAHRVYVEQPDIKWYIFLQADAYMGWSNLLELLSKLNPDKPWYLGATHFYGDVAFAHGGMGYIISNGAMRMLDTIWTPQNIARWERRTAAGCCGDVELAAVLQEAGVNITGIPGLYGESLSWFEWGESKWCEPALSWHHVKAHDMELLWQFETQRLAENETHYVYRDLFHKLVKSHLASTRSDWDNLSRDRVYTGPSGLHGDEDRRYPLRSKWGELSDEEKEEQRVELNDEQKKDIESYGTYTKGTRWDELSDEEKETAWRELTEPELEAHTSLRSCRAACELWEEYPVDVDVDVGADATNRTSSGWMEARIDAFQGRMIECETVQDWMSHYAKKELP</sequence>
<reference evidence="13" key="1">
    <citation type="submission" date="2021-12" db="EMBL/GenBank/DDBJ databases">
        <title>Black yeast isolated from Biological Soil Crust.</title>
        <authorList>
            <person name="Kurbessoian T."/>
        </authorList>
    </citation>
    <scope>NUCLEOTIDE SEQUENCE</scope>
    <source>
        <strain evidence="13">CCFEE 5208</strain>
    </source>
</reference>
<protein>
    <recommendedName>
        <fullName evidence="4">N-acetylgalactosaminide beta-1,3-galactosyltransferase</fullName>
        <ecNumber evidence="4">2.4.1.122</ecNumber>
    </recommendedName>
</protein>
<proteinExistence type="inferred from homology"/>
<dbReference type="Gene3D" id="3.90.550.50">
    <property type="match status" value="1"/>
</dbReference>
<dbReference type="EC" id="2.4.1.122" evidence="4"/>
<evidence type="ECO:0000313" key="13">
    <source>
        <dbReference type="EMBL" id="KAK0301716.1"/>
    </source>
</evidence>
<keyword evidence="8" id="KW-0547">Nucleotide-binding</keyword>
<feature type="domain" description="Fringe-like glycosyltransferase" evidence="12">
    <location>
        <begin position="82"/>
        <end position="185"/>
    </location>
</feature>
<evidence type="ECO:0000256" key="11">
    <source>
        <dbReference type="ARBA" id="ARBA00023136"/>
    </source>
</evidence>
<dbReference type="GO" id="GO:0016020">
    <property type="term" value="C:membrane"/>
    <property type="evidence" value="ECO:0007669"/>
    <property type="project" value="UniProtKB-SubCell"/>
</dbReference>
<keyword evidence="7" id="KW-0812">Transmembrane</keyword>
<keyword evidence="6" id="KW-0808">Transferase</keyword>
<evidence type="ECO:0000256" key="3">
    <source>
        <dbReference type="ARBA" id="ARBA00006462"/>
    </source>
</evidence>
<evidence type="ECO:0000256" key="7">
    <source>
        <dbReference type="ARBA" id="ARBA00022692"/>
    </source>
</evidence>
<evidence type="ECO:0000256" key="1">
    <source>
        <dbReference type="ARBA" id="ARBA00004606"/>
    </source>
</evidence>
<dbReference type="EMBL" id="JASUXU010000286">
    <property type="protein sequence ID" value="KAK0301716.1"/>
    <property type="molecule type" value="Genomic_DNA"/>
</dbReference>
<dbReference type="InterPro" id="IPR003378">
    <property type="entry name" value="Fringe-like_glycosylTrfase"/>
</dbReference>
<comment type="similarity">
    <text evidence="3">Belongs to the glycosyltransferase 31 family. Beta3-Gal-T subfamily.</text>
</comment>
<keyword evidence="5" id="KW-0328">Glycosyltransferase</keyword>
<evidence type="ECO:0000313" key="14">
    <source>
        <dbReference type="Proteomes" id="UP001168146"/>
    </source>
</evidence>
<evidence type="ECO:0000256" key="8">
    <source>
        <dbReference type="ARBA" id="ARBA00022741"/>
    </source>
</evidence>
<evidence type="ECO:0000256" key="9">
    <source>
        <dbReference type="ARBA" id="ARBA00022968"/>
    </source>
</evidence>
<comment type="subcellular location">
    <subcellularLocation>
        <location evidence="1">Membrane</location>
        <topology evidence="1">Single-pass type II membrane protein</topology>
    </subcellularLocation>
</comment>
<evidence type="ECO:0000256" key="4">
    <source>
        <dbReference type="ARBA" id="ARBA00012557"/>
    </source>
</evidence>
<evidence type="ECO:0000256" key="6">
    <source>
        <dbReference type="ARBA" id="ARBA00022679"/>
    </source>
</evidence>
<dbReference type="AlphaFoldDB" id="A0AAN6F550"/>
<gene>
    <name evidence="13" type="ORF">LTR82_018149</name>
</gene>
<dbReference type="InterPro" id="IPR026050">
    <property type="entry name" value="C1GALT1/C1GALT1_chp1"/>
</dbReference>
<dbReference type="GO" id="GO:0000166">
    <property type="term" value="F:nucleotide binding"/>
    <property type="evidence" value="ECO:0007669"/>
    <property type="project" value="UniProtKB-KW"/>
</dbReference>
<evidence type="ECO:0000256" key="5">
    <source>
        <dbReference type="ARBA" id="ARBA00022676"/>
    </source>
</evidence>
<evidence type="ECO:0000256" key="10">
    <source>
        <dbReference type="ARBA" id="ARBA00022989"/>
    </source>
</evidence>
<keyword evidence="9" id="KW-0735">Signal-anchor</keyword>
<dbReference type="GO" id="GO:0016263">
    <property type="term" value="F:glycoprotein-N-acetylgalactosamine 3-beta-galactosyltransferase activity"/>
    <property type="evidence" value="ECO:0007669"/>
    <property type="project" value="UniProtKB-EC"/>
</dbReference>
<dbReference type="Proteomes" id="UP001168146">
    <property type="component" value="Unassembled WGS sequence"/>
</dbReference>
<comment type="pathway">
    <text evidence="2">Protein modification; protein glycosylation.</text>
</comment>
<comment type="caution">
    <text evidence="13">The sequence shown here is derived from an EMBL/GenBank/DDBJ whole genome shotgun (WGS) entry which is preliminary data.</text>
</comment>
<dbReference type="PANTHER" id="PTHR23033">
    <property type="entry name" value="BETA1,3-GALACTOSYLTRANSFERASE"/>
    <property type="match status" value="1"/>
</dbReference>
<organism evidence="13 14">
    <name type="scientific">Friedmanniomyces endolithicus</name>
    <dbReference type="NCBI Taxonomy" id="329885"/>
    <lineage>
        <taxon>Eukaryota</taxon>
        <taxon>Fungi</taxon>
        <taxon>Dikarya</taxon>
        <taxon>Ascomycota</taxon>
        <taxon>Pezizomycotina</taxon>
        <taxon>Dothideomycetes</taxon>
        <taxon>Dothideomycetidae</taxon>
        <taxon>Mycosphaerellales</taxon>
        <taxon>Teratosphaeriaceae</taxon>
        <taxon>Friedmanniomyces</taxon>
    </lineage>
</organism>
<dbReference type="Pfam" id="PF02434">
    <property type="entry name" value="Fringe"/>
    <property type="match status" value="1"/>
</dbReference>